<feature type="signal peptide" evidence="4">
    <location>
        <begin position="1"/>
        <end position="22"/>
    </location>
</feature>
<keyword evidence="7" id="KW-1185">Reference proteome</keyword>
<gene>
    <name evidence="6" type="ORF">HAHE_13180</name>
</gene>
<dbReference type="PANTHER" id="PTHR22946">
    <property type="entry name" value="DIENELACTONE HYDROLASE DOMAIN-CONTAINING PROTEIN-RELATED"/>
    <property type="match status" value="1"/>
</dbReference>
<dbReference type="RefSeq" id="WP_338689604.1">
    <property type="nucleotide sequence ID" value="NZ_AP024702.1"/>
</dbReference>
<feature type="chain" id="PRO_5045630564" evidence="4">
    <location>
        <begin position="23"/>
        <end position="427"/>
    </location>
</feature>
<protein>
    <submittedName>
        <fullName evidence="6">Acetylxylan esterase</fullName>
    </submittedName>
</protein>
<name>A0ABM7RCH0_9BACT</name>
<dbReference type="InterPro" id="IPR050261">
    <property type="entry name" value="FrsA_esterase"/>
</dbReference>
<dbReference type="Proteomes" id="UP001374893">
    <property type="component" value="Chromosome"/>
</dbReference>
<evidence type="ECO:0000259" key="5">
    <source>
        <dbReference type="Pfam" id="PF22244"/>
    </source>
</evidence>
<reference evidence="6 7" key="1">
    <citation type="submission" date="2021-06" db="EMBL/GenBank/DDBJ databases">
        <title>Complete genome of Haloferula helveola possessing various polysaccharide degrading enzymes.</title>
        <authorList>
            <person name="Takami H."/>
            <person name="Huang C."/>
            <person name="Hamasaki K."/>
        </authorList>
    </citation>
    <scope>NUCLEOTIDE SEQUENCE [LARGE SCALE GENOMIC DNA]</scope>
    <source>
        <strain evidence="6 7">CN-1</strain>
    </source>
</reference>
<evidence type="ECO:0000313" key="7">
    <source>
        <dbReference type="Proteomes" id="UP001374893"/>
    </source>
</evidence>
<proteinExistence type="predicted"/>
<dbReference type="Gene3D" id="3.40.50.1820">
    <property type="entry name" value="alpha/beta hydrolase"/>
    <property type="match status" value="1"/>
</dbReference>
<dbReference type="Pfam" id="PF22244">
    <property type="entry name" value="GCE_fung"/>
    <property type="match status" value="1"/>
</dbReference>
<evidence type="ECO:0000256" key="3">
    <source>
        <dbReference type="ARBA" id="ARBA00022801"/>
    </source>
</evidence>
<dbReference type="InterPro" id="IPR054579">
    <property type="entry name" value="GCE-like_dom"/>
</dbReference>
<keyword evidence="2 4" id="KW-0732">Signal</keyword>
<evidence type="ECO:0000256" key="4">
    <source>
        <dbReference type="SAM" id="SignalP"/>
    </source>
</evidence>
<dbReference type="EMBL" id="AP024702">
    <property type="protein sequence ID" value="BCX47410.1"/>
    <property type="molecule type" value="Genomic_DNA"/>
</dbReference>
<evidence type="ECO:0000313" key="6">
    <source>
        <dbReference type="EMBL" id="BCX47410.1"/>
    </source>
</evidence>
<keyword evidence="1" id="KW-0719">Serine esterase</keyword>
<feature type="domain" description="4-O-methyl-glucuronoyl methylesterase-like" evidence="5">
    <location>
        <begin position="131"/>
        <end position="370"/>
    </location>
</feature>
<dbReference type="InterPro" id="IPR029058">
    <property type="entry name" value="AB_hydrolase_fold"/>
</dbReference>
<accession>A0ABM7RCH0</accession>
<keyword evidence="3" id="KW-0378">Hydrolase</keyword>
<dbReference type="SUPFAM" id="SSF53474">
    <property type="entry name" value="alpha/beta-Hydrolases"/>
    <property type="match status" value="1"/>
</dbReference>
<sequence length="427" mass="47508">MKGSFQSLLATVLLAFPATCFAEEPTPETWEPDPKVVESWQGKFKDGKNFHDDRVPDYRLPDPLVSEAGKAITETEDWTNIRRPEILELFRKHVYGIRPTTPYQIDFEEVGRQENAYGIGAVARQVRATVTAEKGVRSFDFVLVTPKSGQPAPLIVMIHNRSAVTLENAVGEASSFWPVETLIRRGYATAGFHTSDVDPDEKSGYGKGIRSLLDANDSDPMTRWHTLSAWGWGASRVLDYALKQPGIDPERTAVVGHSRGGKTALWAGAEDPRFKLVYSNNSGCGGAALSRRAFGETVERINTSFPHWFNGNFKTYNGKEGELPVDQHQLIALIAPRPVYVTSRDRDLWADPRGEYTSVVQAGPVYGLFGLEHITDPEMPPLDTPLHIGSTGYHILTGKHNLDEQDWGHFLDFADGVFKRKTGEDPR</sequence>
<evidence type="ECO:0000256" key="2">
    <source>
        <dbReference type="ARBA" id="ARBA00022729"/>
    </source>
</evidence>
<organism evidence="6 7">
    <name type="scientific">Haloferula helveola</name>
    <dbReference type="NCBI Taxonomy" id="490095"/>
    <lineage>
        <taxon>Bacteria</taxon>
        <taxon>Pseudomonadati</taxon>
        <taxon>Verrucomicrobiota</taxon>
        <taxon>Verrucomicrobiia</taxon>
        <taxon>Verrucomicrobiales</taxon>
        <taxon>Verrucomicrobiaceae</taxon>
        <taxon>Haloferula</taxon>
    </lineage>
</organism>
<evidence type="ECO:0000256" key="1">
    <source>
        <dbReference type="ARBA" id="ARBA00022487"/>
    </source>
</evidence>